<feature type="non-terminal residue" evidence="2">
    <location>
        <position position="167"/>
    </location>
</feature>
<keyword evidence="3" id="KW-1185">Reference proteome</keyword>
<dbReference type="AlphaFoldDB" id="A0A418KIC2"/>
<protein>
    <submittedName>
        <fullName evidence="2">Uncharacterized protein</fullName>
    </submittedName>
</protein>
<keyword evidence="1" id="KW-0472">Membrane</keyword>
<dbReference type="OrthoDB" id="5181251at2"/>
<dbReference type="EMBL" id="QUAL01000407">
    <property type="protein sequence ID" value="RIQ12213.1"/>
    <property type="molecule type" value="Genomic_DNA"/>
</dbReference>
<evidence type="ECO:0000313" key="2">
    <source>
        <dbReference type="EMBL" id="RIQ12213.1"/>
    </source>
</evidence>
<proteinExistence type="predicted"/>
<gene>
    <name evidence="2" type="ORF">DY240_27355</name>
</gene>
<keyword evidence="1" id="KW-1133">Transmembrane helix</keyword>
<keyword evidence="1" id="KW-0812">Transmembrane</keyword>
<name>A0A418KIC2_9ACTN</name>
<comment type="caution">
    <text evidence="2">The sequence shown here is derived from an EMBL/GenBank/DDBJ whole genome shotgun (WGS) entry which is preliminary data.</text>
</comment>
<evidence type="ECO:0000313" key="3">
    <source>
        <dbReference type="Proteomes" id="UP000284057"/>
    </source>
</evidence>
<dbReference type="RefSeq" id="WP_119662832.1">
    <property type="nucleotide sequence ID" value="NZ_QUAL01000407.1"/>
</dbReference>
<sequence length="167" mass="17227">MSEEREVVKFYTRARRFPHVLGRFPDGTKIPGGPYTLTQVVGAGLLFLVGVRTMGIWGVGSGLTNVAFLLLATIGSVNVLGRLQTGGRGPVAVALGGYTAAASPKLGRQDGRAVTRRRPRALVHRFVIADPATPSAPDTQIVTGVPTAAASVPAPMTGIQAALASAA</sequence>
<dbReference type="Proteomes" id="UP000284057">
    <property type="component" value="Unassembled WGS sequence"/>
</dbReference>
<reference evidence="2 3" key="1">
    <citation type="submission" date="2018-09" db="EMBL/GenBank/DDBJ databases">
        <title>Isolation, diversity and antifungal activity of actinobacteria from wheat.</title>
        <authorList>
            <person name="Han C."/>
        </authorList>
    </citation>
    <scope>NUCLEOTIDE SEQUENCE [LARGE SCALE GENOMIC DNA]</scope>
    <source>
        <strain evidence="2 3">NEAU-YY265</strain>
    </source>
</reference>
<evidence type="ECO:0000256" key="1">
    <source>
        <dbReference type="SAM" id="Phobius"/>
    </source>
</evidence>
<feature type="transmembrane region" description="Helical" evidence="1">
    <location>
        <begin position="56"/>
        <end position="80"/>
    </location>
</feature>
<accession>A0A418KIC2</accession>
<organism evidence="2 3">
    <name type="scientific">Jiangella rhizosphaerae</name>
    <dbReference type="NCBI Taxonomy" id="2293569"/>
    <lineage>
        <taxon>Bacteria</taxon>
        <taxon>Bacillati</taxon>
        <taxon>Actinomycetota</taxon>
        <taxon>Actinomycetes</taxon>
        <taxon>Jiangellales</taxon>
        <taxon>Jiangellaceae</taxon>
        <taxon>Jiangella</taxon>
    </lineage>
</organism>